<feature type="compositionally biased region" description="Basic residues" evidence="3">
    <location>
        <begin position="297"/>
        <end position="307"/>
    </location>
</feature>
<dbReference type="RefSeq" id="XP_029230504.1">
    <property type="nucleotide sequence ID" value="XM_029369433.1"/>
</dbReference>
<dbReference type="EMBL" id="MKKU01000097">
    <property type="protein sequence ID" value="RNF24657.1"/>
    <property type="molecule type" value="Genomic_DNA"/>
</dbReference>
<dbReference type="InterPro" id="IPR001611">
    <property type="entry name" value="Leu-rich_rpt"/>
</dbReference>
<proteinExistence type="predicted"/>
<dbReference type="GeneID" id="40316119"/>
<feature type="compositionally biased region" description="Acidic residues" evidence="3">
    <location>
        <begin position="260"/>
        <end position="276"/>
    </location>
</feature>
<feature type="region of interest" description="Disordered" evidence="3">
    <location>
        <begin position="250"/>
        <end position="335"/>
    </location>
</feature>
<sequence>MAAMYSDVLELGRDGGSRDDKVDGVVLLRSDASEFTPAELEALSRLNLSDVPAPSASSGTVGGSGAHDGACKSGKGRRSRNFFSLLSGDRRVGCCSFRTLLPRAELVGGTDSMADAVLSRSQLHVEGRALRDTSLVGCFLNLTHLYMQHNHIASLDGLSLLAQLTVLVLHHNNVESLRPLAELVALRFIDARFNSIATLDPSQDLPRESLRYLSLLSNPCCRSESAVATERDAYRRSIMECCPQLEVLDDLPCQTPSPSSDEDDAESLEEAEAETEAELHQQGKATPTPPSPDAPGHRSHLRSRLSRLMKVSRTPPQKSLLPSSAVGNSPGSNDATMTTRLCQQFEHRSGSIRKQACDHALTMPCSAQAGWAGGHAESSERDGEDGDGERNLLPLPLVQERETKSRLYADIHFALGMANLQAQQVMGNVWEDVGKVLRTRQALVSHRRERIELQRKQPSSAYAESLALLQKEQHTTDLDKYRR</sequence>
<evidence type="ECO:0000256" key="2">
    <source>
        <dbReference type="ARBA" id="ARBA00022737"/>
    </source>
</evidence>
<evidence type="ECO:0000313" key="4">
    <source>
        <dbReference type="EMBL" id="RNF24657.1"/>
    </source>
</evidence>
<feature type="region of interest" description="Disordered" evidence="3">
    <location>
        <begin position="369"/>
        <end position="391"/>
    </location>
</feature>
<dbReference type="InterPro" id="IPR032675">
    <property type="entry name" value="LRR_dom_sf"/>
</dbReference>
<feature type="region of interest" description="Disordered" evidence="3">
    <location>
        <begin position="54"/>
        <end position="77"/>
    </location>
</feature>
<dbReference type="InterPro" id="IPR040091">
    <property type="entry name" value="LRRC56"/>
</dbReference>
<organism evidence="4 5">
    <name type="scientific">Trypanosoma conorhini</name>
    <dbReference type="NCBI Taxonomy" id="83891"/>
    <lineage>
        <taxon>Eukaryota</taxon>
        <taxon>Discoba</taxon>
        <taxon>Euglenozoa</taxon>
        <taxon>Kinetoplastea</taxon>
        <taxon>Metakinetoplastina</taxon>
        <taxon>Trypanosomatida</taxon>
        <taxon>Trypanosomatidae</taxon>
        <taxon>Trypanosoma</taxon>
    </lineage>
</organism>
<keyword evidence="2" id="KW-0677">Repeat</keyword>
<keyword evidence="1" id="KW-0433">Leucine-rich repeat</keyword>
<accession>A0A3R7PSZ5</accession>
<evidence type="ECO:0000256" key="3">
    <source>
        <dbReference type="SAM" id="MobiDB-lite"/>
    </source>
</evidence>
<reference evidence="4 5" key="1">
    <citation type="journal article" date="2018" name="BMC Genomics">
        <title>Genomic comparison of Trypanosoma conorhini and Trypanosoma rangeli to Trypanosoma cruzi strains of high and low virulence.</title>
        <authorList>
            <person name="Bradwell K.R."/>
            <person name="Koparde V.N."/>
            <person name="Matveyev A.V."/>
            <person name="Serrano M.G."/>
            <person name="Alves J.M."/>
            <person name="Parikh H."/>
            <person name="Huang B."/>
            <person name="Lee V."/>
            <person name="Espinosa-Alvarez O."/>
            <person name="Ortiz P.A."/>
            <person name="Costa-Martins A.G."/>
            <person name="Teixeira M.M."/>
            <person name="Buck G.A."/>
        </authorList>
    </citation>
    <scope>NUCLEOTIDE SEQUENCE [LARGE SCALE GENOMIC DNA]</scope>
    <source>
        <strain evidence="4 5">025E</strain>
    </source>
</reference>
<evidence type="ECO:0000256" key="1">
    <source>
        <dbReference type="ARBA" id="ARBA00022614"/>
    </source>
</evidence>
<comment type="caution">
    <text evidence="4">The sequence shown here is derived from an EMBL/GenBank/DDBJ whole genome shotgun (WGS) entry which is preliminary data.</text>
</comment>
<dbReference type="OrthoDB" id="7451790at2759"/>
<dbReference type="InterPro" id="IPR025875">
    <property type="entry name" value="Leu-rich_rpt_4"/>
</dbReference>
<dbReference type="Proteomes" id="UP000284403">
    <property type="component" value="Unassembled WGS sequence"/>
</dbReference>
<dbReference type="SUPFAM" id="SSF52058">
    <property type="entry name" value="L domain-like"/>
    <property type="match status" value="1"/>
</dbReference>
<dbReference type="AlphaFoldDB" id="A0A3R7PSZ5"/>
<feature type="compositionally biased region" description="Polar residues" evidence="3">
    <location>
        <begin position="314"/>
        <end position="335"/>
    </location>
</feature>
<dbReference type="PANTHER" id="PTHR22708">
    <property type="entry name" value="LEUCINE-RICH REPEAT-CONTAINING PROTEIN 56"/>
    <property type="match status" value="1"/>
</dbReference>
<dbReference type="Pfam" id="PF12799">
    <property type="entry name" value="LRR_4"/>
    <property type="match status" value="1"/>
</dbReference>
<evidence type="ECO:0000313" key="5">
    <source>
        <dbReference type="Proteomes" id="UP000284403"/>
    </source>
</evidence>
<dbReference type="Gene3D" id="3.80.10.10">
    <property type="entry name" value="Ribonuclease Inhibitor"/>
    <property type="match status" value="1"/>
</dbReference>
<dbReference type="PROSITE" id="PS51450">
    <property type="entry name" value="LRR"/>
    <property type="match status" value="2"/>
</dbReference>
<keyword evidence="5" id="KW-1185">Reference proteome</keyword>
<protein>
    <submittedName>
        <fullName evidence="4">Putative leucine-rich repeat protein (LRRP)</fullName>
    </submittedName>
</protein>
<gene>
    <name evidence="4" type="ORF">Tco025E_02508</name>
</gene>
<name>A0A3R7PSZ5_9TRYP</name>
<dbReference type="PANTHER" id="PTHR22708:SF2">
    <property type="entry name" value="LEUCINE-RICH REPEAT PROTEIN (LRRP)"/>
    <property type="match status" value="1"/>
</dbReference>